<keyword evidence="2" id="KW-1185">Reference proteome</keyword>
<organism evidence="1 2">
    <name type="scientific">Populus alba x Populus x berolinensis</name>
    <dbReference type="NCBI Taxonomy" id="444605"/>
    <lineage>
        <taxon>Eukaryota</taxon>
        <taxon>Viridiplantae</taxon>
        <taxon>Streptophyta</taxon>
        <taxon>Embryophyta</taxon>
        <taxon>Tracheophyta</taxon>
        <taxon>Spermatophyta</taxon>
        <taxon>Magnoliopsida</taxon>
        <taxon>eudicotyledons</taxon>
        <taxon>Gunneridae</taxon>
        <taxon>Pentapetalae</taxon>
        <taxon>rosids</taxon>
        <taxon>fabids</taxon>
        <taxon>Malpighiales</taxon>
        <taxon>Salicaceae</taxon>
        <taxon>Saliceae</taxon>
        <taxon>Populus</taxon>
    </lineage>
</organism>
<evidence type="ECO:0000313" key="1">
    <source>
        <dbReference type="EMBL" id="KAJ6987420.1"/>
    </source>
</evidence>
<evidence type="ECO:0000313" key="2">
    <source>
        <dbReference type="Proteomes" id="UP001164929"/>
    </source>
</evidence>
<proteinExistence type="predicted"/>
<protein>
    <submittedName>
        <fullName evidence="1">Uncharacterized protein</fullName>
    </submittedName>
</protein>
<accession>A0AAD6MMP7</accession>
<name>A0AAD6MMP7_9ROSI</name>
<dbReference type="AlphaFoldDB" id="A0AAD6MMP7"/>
<sequence length="44" mass="4714">MAWPGEGMGEALGGAWGCLVADGRRAVPGGAWWLMTRIVEREVN</sequence>
<reference evidence="1" key="1">
    <citation type="journal article" date="2023" name="Mol. Ecol. Resour.">
        <title>Chromosome-level genome assembly of a triploid poplar Populus alba 'Berolinensis'.</title>
        <authorList>
            <person name="Chen S."/>
            <person name="Yu Y."/>
            <person name="Wang X."/>
            <person name="Wang S."/>
            <person name="Zhang T."/>
            <person name="Zhou Y."/>
            <person name="He R."/>
            <person name="Meng N."/>
            <person name="Wang Y."/>
            <person name="Liu W."/>
            <person name="Liu Z."/>
            <person name="Liu J."/>
            <person name="Guo Q."/>
            <person name="Huang H."/>
            <person name="Sederoff R.R."/>
            <person name="Wang G."/>
            <person name="Qu G."/>
            <person name="Chen S."/>
        </authorList>
    </citation>
    <scope>NUCLEOTIDE SEQUENCE</scope>
    <source>
        <strain evidence="1">SC-2020</strain>
    </source>
</reference>
<gene>
    <name evidence="1" type="ORF">NC653_020620</name>
</gene>
<dbReference type="EMBL" id="JAQIZT010000008">
    <property type="protein sequence ID" value="KAJ6987420.1"/>
    <property type="molecule type" value="Genomic_DNA"/>
</dbReference>
<comment type="caution">
    <text evidence="1">The sequence shown here is derived from an EMBL/GenBank/DDBJ whole genome shotgun (WGS) entry which is preliminary data.</text>
</comment>
<dbReference type="Proteomes" id="UP001164929">
    <property type="component" value="Chromosome 8"/>
</dbReference>